<accession>A0A1B9BYJ0</accession>
<organism evidence="1 2">
    <name type="scientific">Acidithiobacillus ferrivorans</name>
    <dbReference type="NCBI Taxonomy" id="160808"/>
    <lineage>
        <taxon>Bacteria</taxon>
        <taxon>Pseudomonadati</taxon>
        <taxon>Pseudomonadota</taxon>
        <taxon>Acidithiobacillia</taxon>
        <taxon>Acidithiobacillales</taxon>
        <taxon>Acidithiobacillaceae</taxon>
        <taxon>Acidithiobacillus</taxon>
    </lineage>
</organism>
<comment type="caution">
    <text evidence="1">The sequence shown here is derived from an EMBL/GenBank/DDBJ whole genome shotgun (WGS) entry which is preliminary data.</text>
</comment>
<dbReference type="AlphaFoldDB" id="A0A1B9BYJ0"/>
<dbReference type="RefSeq" id="WP_065413415.1">
    <property type="nucleotide sequence ID" value="NZ_MASQ01000089.1"/>
</dbReference>
<dbReference type="EMBL" id="MASQ01000089">
    <property type="protein sequence ID" value="OCB02713.1"/>
    <property type="molecule type" value="Genomic_DNA"/>
</dbReference>
<proteinExistence type="predicted"/>
<reference evidence="1 2" key="1">
    <citation type="submission" date="2016-07" db="EMBL/GenBank/DDBJ databases">
        <title>Draft genome of a psychrotolerant acidophile Acidithiobacillus ferrivorans strain YL15.</title>
        <authorList>
            <person name="Peng T."/>
            <person name="Ma L."/>
            <person name="Nan M."/>
            <person name="An N."/>
            <person name="Wang M."/>
            <person name="Qiu G."/>
            <person name="Zeng W."/>
        </authorList>
    </citation>
    <scope>NUCLEOTIDE SEQUENCE [LARGE SCALE GENOMIC DNA]</scope>
    <source>
        <strain evidence="1 2">YL15</strain>
    </source>
</reference>
<gene>
    <name evidence="1" type="ORF">BBC27_11855</name>
</gene>
<sequence length="193" mass="21397">MRRINTLSMKLFFVCSLGFIGIQPFQNTAFASSSPPAQSSHSESAMGRCKALSVAQFIGAYRIDSVDRYAGGITSKAQANGFVGRTVKISGKVFKSAITHKTIVNPVYAISCYPVLQAEGDVPIPHWGAYWSNFYGFGVNRKVIEVLEVHSQKSNAGAIIDWFEIVRDGNTLLLWNLHDGWLYRMGREVQSKK</sequence>
<evidence type="ECO:0000313" key="1">
    <source>
        <dbReference type="EMBL" id="OCB02713.1"/>
    </source>
</evidence>
<protein>
    <submittedName>
        <fullName evidence="1">Uncharacterized protein</fullName>
    </submittedName>
</protein>
<evidence type="ECO:0000313" key="2">
    <source>
        <dbReference type="Proteomes" id="UP000093129"/>
    </source>
</evidence>
<dbReference type="Proteomes" id="UP000093129">
    <property type="component" value="Unassembled WGS sequence"/>
</dbReference>
<name>A0A1B9BYJ0_9PROT</name>